<feature type="region of interest" description="Disordered" evidence="9">
    <location>
        <begin position="35"/>
        <end position="118"/>
    </location>
</feature>
<keyword evidence="4 8" id="KW-0276">Fatty acid metabolism</keyword>
<proteinExistence type="predicted"/>
<accession>A0A939BTK4</accession>
<dbReference type="SUPFAM" id="SSF51230">
    <property type="entry name" value="Single hybrid motif"/>
    <property type="match status" value="1"/>
</dbReference>
<keyword evidence="3 8" id="KW-0444">Lipid biosynthesis</keyword>
<evidence type="ECO:0000256" key="6">
    <source>
        <dbReference type="ARBA" id="ARBA00023160"/>
    </source>
</evidence>
<sequence length="170" mass="18766">MTMIKVDELKEIIKMLDQSSIHVVELEDRGAKVVIRKADRQPPAGNAVPEQTERLPETTLRQSANAKIPAEQHSPLPNPAAESKRADQQGSLQPIASPMVGTFYSKPEPNEPSFVKPGDKVKPDTIVCIIEAMKLFNEIEAEITGELVEVLVRDGELVEYGQPLFLVKAE</sequence>
<dbReference type="PROSITE" id="PS00188">
    <property type="entry name" value="BIOTIN"/>
    <property type="match status" value="1"/>
</dbReference>
<evidence type="ECO:0000256" key="1">
    <source>
        <dbReference type="ARBA" id="ARBA00005194"/>
    </source>
</evidence>
<dbReference type="EMBL" id="JAFBEB010000003">
    <property type="protein sequence ID" value="MBM7589564.1"/>
    <property type="molecule type" value="Genomic_DNA"/>
</dbReference>
<gene>
    <name evidence="11" type="ORF">JOD01_001164</name>
</gene>
<dbReference type="InterPro" id="IPR001882">
    <property type="entry name" value="Biotin_BS"/>
</dbReference>
<dbReference type="NCBIfam" id="TIGR00531">
    <property type="entry name" value="BCCP"/>
    <property type="match status" value="1"/>
</dbReference>
<dbReference type="PRINTS" id="PR01071">
    <property type="entry name" value="ACOABIOTINCC"/>
</dbReference>
<evidence type="ECO:0000256" key="3">
    <source>
        <dbReference type="ARBA" id="ARBA00022516"/>
    </source>
</evidence>
<dbReference type="InterPro" id="IPR001249">
    <property type="entry name" value="AcCoA_biotinCC"/>
</dbReference>
<evidence type="ECO:0000256" key="7">
    <source>
        <dbReference type="ARBA" id="ARBA00023267"/>
    </source>
</evidence>
<dbReference type="PANTHER" id="PTHR45266:SF3">
    <property type="entry name" value="OXALOACETATE DECARBOXYLASE ALPHA CHAIN"/>
    <property type="match status" value="1"/>
</dbReference>
<evidence type="ECO:0000259" key="10">
    <source>
        <dbReference type="PROSITE" id="PS50968"/>
    </source>
</evidence>
<keyword evidence="6 8" id="KW-0275">Fatty acid biosynthesis</keyword>
<dbReference type="InterPro" id="IPR000089">
    <property type="entry name" value="Biotin_lipoyl"/>
</dbReference>
<dbReference type="PROSITE" id="PS50968">
    <property type="entry name" value="BIOTINYL_LIPOYL"/>
    <property type="match status" value="1"/>
</dbReference>
<dbReference type="Proteomes" id="UP000717624">
    <property type="component" value="Unassembled WGS sequence"/>
</dbReference>
<dbReference type="InterPro" id="IPR050709">
    <property type="entry name" value="Biotin_Carboxyl_Carrier/Decarb"/>
</dbReference>
<dbReference type="PANTHER" id="PTHR45266">
    <property type="entry name" value="OXALOACETATE DECARBOXYLASE ALPHA CHAIN"/>
    <property type="match status" value="1"/>
</dbReference>
<feature type="domain" description="Lipoyl-binding" evidence="10">
    <location>
        <begin position="92"/>
        <end position="168"/>
    </location>
</feature>
<protein>
    <recommendedName>
        <fullName evidence="2 8">Biotin carboxyl carrier protein of acetyl-CoA carboxylase</fullName>
    </recommendedName>
</protein>
<keyword evidence="5 8" id="KW-0443">Lipid metabolism</keyword>
<dbReference type="GO" id="GO:0003989">
    <property type="term" value="F:acetyl-CoA carboxylase activity"/>
    <property type="evidence" value="ECO:0007669"/>
    <property type="project" value="InterPro"/>
</dbReference>
<dbReference type="GO" id="GO:0009317">
    <property type="term" value="C:acetyl-CoA carboxylase complex"/>
    <property type="evidence" value="ECO:0007669"/>
    <property type="project" value="InterPro"/>
</dbReference>
<evidence type="ECO:0000313" key="12">
    <source>
        <dbReference type="Proteomes" id="UP000717624"/>
    </source>
</evidence>
<comment type="pathway">
    <text evidence="1 8">Lipid metabolism; fatty acid biosynthesis.</text>
</comment>
<evidence type="ECO:0000313" key="11">
    <source>
        <dbReference type="EMBL" id="MBM7589564.1"/>
    </source>
</evidence>
<dbReference type="Pfam" id="PF00364">
    <property type="entry name" value="Biotin_lipoyl"/>
    <property type="match status" value="1"/>
</dbReference>
<evidence type="ECO:0000256" key="5">
    <source>
        <dbReference type="ARBA" id="ARBA00023098"/>
    </source>
</evidence>
<name>A0A939BTK4_9BACL</name>
<comment type="caution">
    <text evidence="11">The sequence shown here is derived from an EMBL/GenBank/DDBJ whole genome shotgun (WGS) entry which is preliminary data.</text>
</comment>
<keyword evidence="7 8" id="KW-0092">Biotin</keyword>
<dbReference type="GO" id="GO:0006633">
    <property type="term" value="P:fatty acid biosynthetic process"/>
    <property type="evidence" value="ECO:0007669"/>
    <property type="project" value="UniProtKB-KW"/>
</dbReference>
<evidence type="ECO:0000256" key="9">
    <source>
        <dbReference type="SAM" id="MobiDB-lite"/>
    </source>
</evidence>
<dbReference type="AlphaFoldDB" id="A0A939BTK4"/>
<dbReference type="InterPro" id="IPR011053">
    <property type="entry name" value="Single_hybrid_motif"/>
</dbReference>
<evidence type="ECO:0000256" key="8">
    <source>
        <dbReference type="RuleBase" id="RU364072"/>
    </source>
</evidence>
<comment type="function">
    <text evidence="8">This protein is a component of the acetyl coenzyme A carboxylase complex; first, biotin carboxylase catalyzes the carboxylation of the carrier protein and then the transcarboxylase transfers the carboxyl group to form malonyl-CoA.</text>
</comment>
<evidence type="ECO:0000256" key="4">
    <source>
        <dbReference type="ARBA" id="ARBA00022832"/>
    </source>
</evidence>
<evidence type="ECO:0000256" key="2">
    <source>
        <dbReference type="ARBA" id="ARBA00017562"/>
    </source>
</evidence>
<dbReference type="Gene3D" id="2.40.50.100">
    <property type="match status" value="1"/>
</dbReference>
<reference evidence="11" key="1">
    <citation type="submission" date="2021-01" db="EMBL/GenBank/DDBJ databases">
        <title>Genomic Encyclopedia of Type Strains, Phase IV (KMG-IV): sequencing the most valuable type-strain genomes for metagenomic binning, comparative biology and taxonomic classification.</title>
        <authorList>
            <person name="Goeker M."/>
        </authorList>
    </citation>
    <scope>NUCLEOTIDE SEQUENCE</scope>
    <source>
        <strain evidence="11">DSM 25523</strain>
    </source>
</reference>
<organism evidence="11 12">
    <name type="scientific">Brevibacillus fulvus</name>
    <dbReference type="NCBI Taxonomy" id="1125967"/>
    <lineage>
        <taxon>Bacteria</taxon>
        <taxon>Bacillati</taxon>
        <taxon>Bacillota</taxon>
        <taxon>Bacilli</taxon>
        <taxon>Bacillales</taxon>
        <taxon>Paenibacillaceae</taxon>
        <taxon>Brevibacillus</taxon>
    </lineage>
</organism>
<keyword evidence="12" id="KW-1185">Reference proteome</keyword>
<dbReference type="CDD" id="cd06850">
    <property type="entry name" value="biotinyl_domain"/>
    <property type="match status" value="1"/>
</dbReference>